<dbReference type="OrthoDB" id="132045at2157"/>
<reference evidence="3 4" key="1">
    <citation type="submission" date="2017-02" db="EMBL/GenBank/DDBJ databases">
        <title>Natronthermophilus aegyptiacus gen. nov.,sp. nov., an aerobic, extremely halophilic alkalithermophilic archaeon isolated from the athalassohaline Wadi An Natrun, Egypt.</title>
        <authorList>
            <person name="Zhao B."/>
        </authorList>
    </citation>
    <scope>NUCLEOTIDE SEQUENCE [LARGE SCALE GENOMIC DNA]</scope>
    <source>
        <strain evidence="3 4">CGMCC 1.3597</strain>
    </source>
</reference>
<dbReference type="Proteomes" id="UP000196084">
    <property type="component" value="Unassembled WGS sequence"/>
</dbReference>
<evidence type="ECO:0000313" key="3">
    <source>
        <dbReference type="EMBL" id="OVE84042.1"/>
    </source>
</evidence>
<dbReference type="Gene3D" id="1.10.10.10">
    <property type="entry name" value="Winged helix-like DNA-binding domain superfamily/Winged helix DNA-binding domain"/>
    <property type="match status" value="1"/>
</dbReference>
<evidence type="ECO:0000259" key="2">
    <source>
        <dbReference type="Pfam" id="PF03008"/>
    </source>
</evidence>
<proteinExistence type="predicted"/>
<dbReference type="SUPFAM" id="SSF52540">
    <property type="entry name" value="P-loop containing nucleoside triphosphate hydrolases"/>
    <property type="match status" value="1"/>
</dbReference>
<organism evidence="3 4">
    <name type="scientific">Natronolimnobius baerhuensis</name>
    <dbReference type="NCBI Taxonomy" id="253108"/>
    <lineage>
        <taxon>Archaea</taxon>
        <taxon>Methanobacteriati</taxon>
        <taxon>Methanobacteriota</taxon>
        <taxon>Stenosarchaea group</taxon>
        <taxon>Halobacteria</taxon>
        <taxon>Halobacteriales</taxon>
        <taxon>Natrialbaceae</taxon>
        <taxon>Natronolimnobius</taxon>
    </lineage>
</organism>
<evidence type="ECO:0000259" key="1">
    <source>
        <dbReference type="Pfam" id="PF01637"/>
    </source>
</evidence>
<dbReference type="GO" id="GO:0005524">
    <property type="term" value="F:ATP binding"/>
    <property type="evidence" value="ECO:0007669"/>
    <property type="project" value="InterPro"/>
</dbReference>
<dbReference type="Pfam" id="PF03008">
    <property type="entry name" value="DUF234"/>
    <property type="match status" value="1"/>
</dbReference>
<dbReference type="RefSeq" id="WP_087714312.1">
    <property type="nucleotide sequence ID" value="NZ_MWPH01000002.1"/>
</dbReference>
<dbReference type="InterPro" id="IPR011579">
    <property type="entry name" value="ATPase_dom"/>
</dbReference>
<dbReference type="Pfam" id="PF01637">
    <property type="entry name" value="ATPase_2"/>
    <property type="match status" value="1"/>
</dbReference>
<dbReference type="EMBL" id="MWPH01000002">
    <property type="protein sequence ID" value="OVE84042.1"/>
    <property type="molecule type" value="Genomic_DNA"/>
</dbReference>
<sequence length="466" mass="53082">MTFYDREDELASLETAYSSSGHAFYVVYGRRRVGKTALLKAFCADRPHLYYLAAQEAEGRQREKFVEQVADAFDERIPRIDGWDDAFEYLGEKLETENRVVVIDEFPYLVDENDSLPSYVQAFVDEQLQNTASMLVLCGSSVSTMESEVLGHESPLYGRRTGQIDLQPFSFQQAYDVIAGDIGDAIRSYSITGGTPMYLTLFDYDDSLAENIQTHILSPTAVLYNEPEFLLRTELRNPARYLSILEAVALGQTTPNEISGATGIDSGPLSKYLQTLRRLRLLEREVPVTATRKKSKRSRYRVADEFLRFWYRYVEPNRSSIEEAPSIVFEGTIEPDLPTHVATTFEDICNEAVWELIRRGELEPYSEVGRWWYGEDEIDIVGLAPNDDRVLLAECKWTTDPVGYGLVDDLRKKATNVRWGPKDRSEQFVLFSKSGFVDGLASELDERWLLVDLDDLEQVFSGPFNA</sequence>
<accession>A0A202E709</accession>
<dbReference type="PANTHER" id="PTHR34704:SF1">
    <property type="entry name" value="ATPASE"/>
    <property type="match status" value="1"/>
</dbReference>
<dbReference type="Gene3D" id="3.40.50.300">
    <property type="entry name" value="P-loop containing nucleotide triphosphate hydrolases"/>
    <property type="match status" value="1"/>
</dbReference>
<dbReference type="InterPro" id="IPR036388">
    <property type="entry name" value="WH-like_DNA-bd_sf"/>
</dbReference>
<dbReference type="InterPro" id="IPR027417">
    <property type="entry name" value="P-loop_NTPase"/>
</dbReference>
<dbReference type="PANTHER" id="PTHR34704">
    <property type="entry name" value="ATPASE"/>
    <property type="match status" value="1"/>
</dbReference>
<name>A0A202E709_9EURY</name>
<dbReference type="AlphaFoldDB" id="A0A202E709"/>
<comment type="caution">
    <text evidence="3">The sequence shown here is derived from an EMBL/GenBank/DDBJ whole genome shotgun (WGS) entry which is preliminary data.</text>
</comment>
<dbReference type="InterPro" id="IPR004256">
    <property type="entry name" value="DUF234"/>
</dbReference>
<evidence type="ECO:0000313" key="4">
    <source>
        <dbReference type="Proteomes" id="UP000196084"/>
    </source>
</evidence>
<keyword evidence="4" id="KW-1185">Reference proteome</keyword>
<dbReference type="SUPFAM" id="SSF46785">
    <property type="entry name" value="Winged helix' DNA-binding domain"/>
    <property type="match status" value="1"/>
</dbReference>
<gene>
    <name evidence="3" type="ORF">B2G88_06280</name>
</gene>
<dbReference type="InterPro" id="IPR036390">
    <property type="entry name" value="WH_DNA-bd_sf"/>
</dbReference>
<feature type="domain" description="ATPase" evidence="1">
    <location>
        <begin position="3"/>
        <end position="200"/>
    </location>
</feature>
<protein>
    <submittedName>
        <fullName evidence="3">ATPase</fullName>
    </submittedName>
</protein>
<feature type="domain" description="DUF234" evidence="2">
    <location>
        <begin position="310"/>
        <end position="399"/>
    </location>
</feature>